<dbReference type="EMBL" id="NPHW01007346">
    <property type="protein sequence ID" value="OXV05240.1"/>
    <property type="molecule type" value="Genomic_DNA"/>
</dbReference>
<evidence type="ECO:0000256" key="2">
    <source>
        <dbReference type="SAM" id="Phobius"/>
    </source>
</evidence>
<keyword evidence="2" id="KW-1133">Transmembrane helix</keyword>
<evidence type="ECO:0008006" key="5">
    <source>
        <dbReference type="Google" id="ProtNLM"/>
    </source>
</evidence>
<gene>
    <name evidence="3" type="ORF">Egran_06992</name>
</gene>
<dbReference type="Proteomes" id="UP000243515">
    <property type="component" value="Unassembled WGS sequence"/>
</dbReference>
<evidence type="ECO:0000313" key="4">
    <source>
        <dbReference type="Proteomes" id="UP000243515"/>
    </source>
</evidence>
<reference evidence="3 4" key="1">
    <citation type="journal article" date="2015" name="Environ. Microbiol.">
        <title>Metagenome sequence of Elaphomyces granulatus from sporocarp tissue reveals Ascomycota ectomycorrhizal fingerprints of genome expansion and a Proteobacteria-rich microbiome.</title>
        <authorList>
            <person name="Quandt C.A."/>
            <person name="Kohler A."/>
            <person name="Hesse C.N."/>
            <person name="Sharpton T.J."/>
            <person name="Martin F."/>
            <person name="Spatafora J.W."/>
        </authorList>
    </citation>
    <scope>NUCLEOTIDE SEQUENCE [LARGE SCALE GENOMIC DNA]</scope>
    <source>
        <strain evidence="3 4">OSC145934</strain>
    </source>
</reference>
<feature type="transmembrane region" description="Helical" evidence="2">
    <location>
        <begin position="12"/>
        <end position="29"/>
    </location>
</feature>
<proteinExistence type="predicted"/>
<feature type="non-terminal residue" evidence="3">
    <location>
        <position position="171"/>
    </location>
</feature>
<dbReference type="AlphaFoldDB" id="A0A232LM61"/>
<protein>
    <recommendedName>
        <fullName evidence="5">Ketopantoate reductase N-terminal domain-containing protein</fullName>
    </recommendedName>
</protein>
<feature type="region of interest" description="Disordered" evidence="1">
    <location>
        <begin position="99"/>
        <end position="124"/>
    </location>
</feature>
<keyword evidence="2" id="KW-0472">Membrane</keyword>
<evidence type="ECO:0000313" key="3">
    <source>
        <dbReference type="EMBL" id="OXV05240.1"/>
    </source>
</evidence>
<comment type="caution">
    <text evidence="3">The sequence shown here is derived from an EMBL/GenBank/DDBJ whole genome shotgun (WGS) entry which is preliminary data.</text>
</comment>
<dbReference type="OrthoDB" id="3609at2759"/>
<keyword evidence="4" id="KW-1185">Reference proteome</keyword>
<keyword evidence="2" id="KW-0812">Transmembrane</keyword>
<feature type="compositionally biased region" description="Low complexity" evidence="1">
    <location>
        <begin position="109"/>
        <end position="120"/>
    </location>
</feature>
<sequence>MMSSITHQGSRPIHILFVGAGAVGCFYASRCHHTYRKYSHLPTSTCHLYVAQIMLILPVPVSRSRLVTLAYIISRLMRYIPPSPTQRPRTMPHRKGGTLLLSQPRPFRTSQTTQKTSSPSFAGLLMGRPVSSSSRMASALRKLTAKDSPETQLLVLSLSSAQSKPVTVLSD</sequence>
<accession>A0A232LM61</accession>
<name>A0A232LM61_9EURO</name>
<organism evidence="3 4">
    <name type="scientific">Elaphomyces granulatus</name>
    <dbReference type="NCBI Taxonomy" id="519963"/>
    <lineage>
        <taxon>Eukaryota</taxon>
        <taxon>Fungi</taxon>
        <taxon>Dikarya</taxon>
        <taxon>Ascomycota</taxon>
        <taxon>Pezizomycotina</taxon>
        <taxon>Eurotiomycetes</taxon>
        <taxon>Eurotiomycetidae</taxon>
        <taxon>Eurotiales</taxon>
        <taxon>Elaphomycetaceae</taxon>
        <taxon>Elaphomyces</taxon>
    </lineage>
</organism>
<evidence type="ECO:0000256" key="1">
    <source>
        <dbReference type="SAM" id="MobiDB-lite"/>
    </source>
</evidence>